<dbReference type="PANTHER" id="PTHR42721">
    <property type="entry name" value="SUGAR HYDROLASE-RELATED"/>
    <property type="match status" value="1"/>
</dbReference>
<dbReference type="Proteomes" id="UP001314170">
    <property type="component" value="Unassembled WGS sequence"/>
</dbReference>
<dbReference type="GO" id="GO:0009505">
    <property type="term" value="C:plant-type cell wall"/>
    <property type="evidence" value="ECO:0007669"/>
    <property type="project" value="TreeGrafter"/>
</dbReference>
<sequence length="144" mass="15961">MTCYPQDFTKVPMTEMGMRPQPSTGNPGPACRFYEGEKVFELGYGLSYTDYSYEFASVAQNQLNVKDLCNQMSENSDTPGYKLVSDIGEEQYEDITFTVTASVKNEGQMAGKHLVLHFARHAKPGKGRLIEELVGFQTVKLGAG</sequence>
<dbReference type="EMBL" id="CAWUPB010001173">
    <property type="protein sequence ID" value="CAK7347109.1"/>
    <property type="molecule type" value="Genomic_DNA"/>
</dbReference>
<evidence type="ECO:0000313" key="1">
    <source>
        <dbReference type="EMBL" id="CAK7347109.1"/>
    </source>
</evidence>
<comment type="caution">
    <text evidence="1">The sequence shown here is derived from an EMBL/GenBank/DDBJ whole genome shotgun (WGS) entry which is preliminary data.</text>
</comment>
<dbReference type="GO" id="GO:0045493">
    <property type="term" value="P:xylan catabolic process"/>
    <property type="evidence" value="ECO:0007669"/>
    <property type="project" value="InterPro"/>
</dbReference>
<proteinExistence type="predicted"/>
<reference evidence="1 2" key="1">
    <citation type="submission" date="2024-01" db="EMBL/GenBank/DDBJ databases">
        <authorList>
            <person name="Waweru B."/>
        </authorList>
    </citation>
    <scope>NUCLEOTIDE SEQUENCE [LARGE SCALE GENOMIC DNA]</scope>
</reference>
<dbReference type="InterPro" id="IPR044993">
    <property type="entry name" value="BXL"/>
</dbReference>
<evidence type="ECO:0000313" key="2">
    <source>
        <dbReference type="Proteomes" id="UP001314170"/>
    </source>
</evidence>
<evidence type="ECO:0008006" key="3">
    <source>
        <dbReference type="Google" id="ProtNLM"/>
    </source>
</evidence>
<name>A0AAV1S6J8_9ROSI</name>
<accession>A0AAV1S6J8</accession>
<keyword evidence="2" id="KW-1185">Reference proteome</keyword>
<protein>
    <recommendedName>
        <fullName evidence="3">Beta-glucosidase</fullName>
    </recommendedName>
</protein>
<dbReference type="InterPro" id="IPR013783">
    <property type="entry name" value="Ig-like_fold"/>
</dbReference>
<dbReference type="AlphaFoldDB" id="A0AAV1S6J8"/>
<dbReference type="GO" id="GO:0031222">
    <property type="term" value="P:arabinan catabolic process"/>
    <property type="evidence" value="ECO:0007669"/>
    <property type="project" value="TreeGrafter"/>
</dbReference>
<dbReference type="GO" id="GO:0009044">
    <property type="term" value="F:xylan 1,4-beta-xylosidase activity"/>
    <property type="evidence" value="ECO:0007669"/>
    <property type="project" value="InterPro"/>
</dbReference>
<dbReference type="GO" id="GO:0046556">
    <property type="term" value="F:alpha-L-arabinofuranosidase activity"/>
    <property type="evidence" value="ECO:0007669"/>
    <property type="project" value="TreeGrafter"/>
</dbReference>
<dbReference type="Gene3D" id="2.60.40.10">
    <property type="entry name" value="Immunoglobulins"/>
    <property type="match status" value="1"/>
</dbReference>
<dbReference type="PANTHER" id="PTHR42721:SF19">
    <property type="entry name" value="FIBRONECTIN TYPE III-LIKE DOMAIN-CONTAINING PROTEIN"/>
    <property type="match status" value="1"/>
</dbReference>
<gene>
    <name evidence="1" type="ORF">DCAF_LOCUS19791</name>
</gene>
<organism evidence="1 2">
    <name type="scientific">Dovyalis caffra</name>
    <dbReference type="NCBI Taxonomy" id="77055"/>
    <lineage>
        <taxon>Eukaryota</taxon>
        <taxon>Viridiplantae</taxon>
        <taxon>Streptophyta</taxon>
        <taxon>Embryophyta</taxon>
        <taxon>Tracheophyta</taxon>
        <taxon>Spermatophyta</taxon>
        <taxon>Magnoliopsida</taxon>
        <taxon>eudicotyledons</taxon>
        <taxon>Gunneridae</taxon>
        <taxon>Pentapetalae</taxon>
        <taxon>rosids</taxon>
        <taxon>fabids</taxon>
        <taxon>Malpighiales</taxon>
        <taxon>Salicaceae</taxon>
        <taxon>Flacourtieae</taxon>
        <taxon>Dovyalis</taxon>
    </lineage>
</organism>